<dbReference type="Gene3D" id="1.10.760.10">
    <property type="entry name" value="Cytochrome c-like domain"/>
    <property type="match status" value="1"/>
</dbReference>
<dbReference type="GO" id="GO:0020037">
    <property type="term" value="F:heme binding"/>
    <property type="evidence" value="ECO:0007669"/>
    <property type="project" value="InterPro"/>
</dbReference>
<keyword evidence="3 4" id="KW-0408">Iron</keyword>
<evidence type="ECO:0000256" key="4">
    <source>
        <dbReference type="PROSITE-ProRule" id="PRU00433"/>
    </source>
</evidence>
<feature type="domain" description="Cytochrome c" evidence="6">
    <location>
        <begin position="44"/>
        <end position="135"/>
    </location>
</feature>
<evidence type="ECO:0000256" key="1">
    <source>
        <dbReference type="ARBA" id="ARBA00022617"/>
    </source>
</evidence>
<keyword evidence="1 4" id="KW-0349">Heme</keyword>
<dbReference type="GO" id="GO:0009055">
    <property type="term" value="F:electron transfer activity"/>
    <property type="evidence" value="ECO:0007669"/>
    <property type="project" value="InterPro"/>
</dbReference>
<feature type="signal peptide" evidence="5">
    <location>
        <begin position="1"/>
        <end position="28"/>
    </location>
</feature>
<evidence type="ECO:0000313" key="8">
    <source>
        <dbReference type="Proteomes" id="UP000094256"/>
    </source>
</evidence>
<name>A0A1B3Z719_9SPHN</name>
<evidence type="ECO:0000256" key="5">
    <source>
        <dbReference type="SAM" id="SignalP"/>
    </source>
</evidence>
<organism evidence="7 8">
    <name type="scientific">Sphingomonas panacis</name>
    <dbReference type="NCBI Taxonomy" id="1560345"/>
    <lineage>
        <taxon>Bacteria</taxon>
        <taxon>Pseudomonadati</taxon>
        <taxon>Pseudomonadota</taxon>
        <taxon>Alphaproteobacteria</taxon>
        <taxon>Sphingomonadales</taxon>
        <taxon>Sphingomonadaceae</taxon>
        <taxon>Sphingomonas</taxon>
    </lineage>
</organism>
<evidence type="ECO:0000259" key="6">
    <source>
        <dbReference type="PROSITE" id="PS51007"/>
    </source>
</evidence>
<keyword evidence="5" id="KW-0732">Signal</keyword>
<dbReference type="EMBL" id="CP014168">
    <property type="protein sequence ID" value="AOH83220.1"/>
    <property type="molecule type" value="Genomic_DNA"/>
</dbReference>
<evidence type="ECO:0000256" key="2">
    <source>
        <dbReference type="ARBA" id="ARBA00022723"/>
    </source>
</evidence>
<dbReference type="OrthoDB" id="9794982at2"/>
<protein>
    <submittedName>
        <fullName evidence="7">Cytochrome c class I</fullName>
    </submittedName>
</protein>
<feature type="chain" id="PRO_5008556110" evidence="5">
    <location>
        <begin position="29"/>
        <end position="139"/>
    </location>
</feature>
<dbReference type="GO" id="GO:0046872">
    <property type="term" value="F:metal ion binding"/>
    <property type="evidence" value="ECO:0007669"/>
    <property type="project" value="UniProtKB-KW"/>
</dbReference>
<dbReference type="AlphaFoldDB" id="A0A1B3Z719"/>
<dbReference type="KEGG" id="span:AWL63_03750"/>
<dbReference type="RefSeq" id="WP_069203800.1">
    <property type="nucleotide sequence ID" value="NZ_CP014168.1"/>
</dbReference>
<dbReference type="SUPFAM" id="SSF46626">
    <property type="entry name" value="Cytochrome c"/>
    <property type="match status" value="1"/>
</dbReference>
<evidence type="ECO:0000313" key="7">
    <source>
        <dbReference type="EMBL" id="AOH83220.1"/>
    </source>
</evidence>
<gene>
    <name evidence="7" type="ORF">AWL63_03750</name>
</gene>
<keyword evidence="8" id="KW-1185">Reference proteome</keyword>
<dbReference type="InterPro" id="IPR036909">
    <property type="entry name" value="Cyt_c-like_dom_sf"/>
</dbReference>
<reference evidence="7 8" key="1">
    <citation type="submission" date="2016-01" db="EMBL/GenBank/DDBJ databases">
        <title>Complete genome and mega plasmid sequence of Sphingomonas panacis DCY99 elicits systemic resistance in rice to Xanthomonas oryzae.</title>
        <authorList>
            <person name="Kim Y.J."/>
            <person name="Yang D.C."/>
            <person name="Sing P."/>
        </authorList>
    </citation>
    <scope>NUCLEOTIDE SEQUENCE [LARGE SCALE GENOMIC DNA]</scope>
    <source>
        <strain evidence="7 8">DCY99</strain>
    </source>
</reference>
<accession>A0A1B3Z719</accession>
<dbReference type="InterPro" id="IPR009056">
    <property type="entry name" value="Cyt_c-like_dom"/>
</dbReference>
<dbReference type="Proteomes" id="UP000094256">
    <property type="component" value="Chromosome"/>
</dbReference>
<dbReference type="PROSITE" id="PS51007">
    <property type="entry name" value="CYTC"/>
    <property type="match status" value="1"/>
</dbReference>
<keyword evidence="2 4" id="KW-0479">Metal-binding</keyword>
<dbReference type="Pfam" id="PF00034">
    <property type="entry name" value="Cytochrom_C"/>
    <property type="match status" value="1"/>
</dbReference>
<proteinExistence type="predicted"/>
<evidence type="ECO:0000256" key="3">
    <source>
        <dbReference type="ARBA" id="ARBA00023004"/>
    </source>
</evidence>
<dbReference type="STRING" id="1560345.AWL63_03750"/>
<sequence>MPTSLRLIAALLVAATIAAIASIAVLHAQDVAHARTQAEQMTGGSVDRGKLALSRYGCGACHVITGIADAQGQAGPSLAGIASRATIAGRLANQPDQMVLWLRHPQQIVPGNAMPDQQLSERNARDIAAYLYTLRKTTY</sequence>